<sequence length="87" mass="9508">MDRPNGVVVAAALWHSGHSVPVTVAFRKWSRMISVSTKHPASFAPDSTGWPSGTPCPSLPTHPARSKYPAQYRHHPSDAETLVCSFR</sequence>
<dbReference type="EMBL" id="GGFL01010072">
    <property type="protein sequence ID" value="MBW74250.1"/>
    <property type="molecule type" value="Transcribed_RNA"/>
</dbReference>
<name>A0A2M4D9J7_ANODA</name>
<dbReference type="AlphaFoldDB" id="A0A2M4D9J7"/>
<protein>
    <submittedName>
        <fullName evidence="2">Putative secreted protein</fullName>
    </submittedName>
</protein>
<organism evidence="2">
    <name type="scientific">Anopheles darlingi</name>
    <name type="common">Mosquito</name>
    <dbReference type="NCBI Taxonomy" id="43151"/>
    <lineage>
        <taxon>Eukaryota</taxon>
        <taxon>Metazoa</taxon>
        <taxon>Ecdysozoa</taxon>
        <taxon>Arthropoda</taxon>
        <taxon>Hexapoda</taxon>
        <taxon>Insecta</taxon>
        <taxon>Pterygota</taxon>
        <taxon>Neoptera</taxon>
        <taxon>Endopterygota</taxon>
        <taxon>Diptera</taxon>
        <taxon>Nematocera</taxon>
        <taxon>Culicoidea</taxon>
        <taxon>Culicidae</taxon>
        <taxon>Anophelinae</taxon>
        <taxon>Anopheles</taxon>
    </lineage>
</organism>
<feature type="region of interest" description="Disordered" evidence="1">
    <location>
        <begin position="41"/>
        <end position="73"/>
    </location>
</feature>
<accession>A0A2M4D9J7</accession>
<evidence type="ECO:0000313" key="2">
    <source>
        <dbReference type="EMBL" id="MBW74250.1"/>
    </source>
</evidence>
<reference evidence="2" key="1">
    <citation type="submission" date="2018-01" db="EMBL/GenBank/DDBJ databases">
        <title>An insight into the sialome of Amazonian anophelines.</title>
        <authorList>
            <person name="Ribeiro J.M."/>
            <person name="Scarpassa V."/>
            <person name="Calvo E."/>
        </authorList>
    </citation>
    <scope>NUCLEOTIDE SEQUENCE</scope>
</reference>
<evidence type="ECO:0000256" key="1">
    <source>
        <dbReference type="SAM" id="MobiDB-lite"/>
    </source>
</evidence>
<proteinExistence type="predicted"/>